<evidence type="ECO:0000313" key="6">
    <source>
        <dbReference type="EMBL" id="CAF0985772.1"/>
    </source>
</evidence>
<evidence type="ECO:0000313" key="2">
    <source>
        <dbReference type="EMBL" id="CAF0872509.1"/>
    </source>
</evidence>
<keyword evidence="1" id="KW-0472">Membrane</keyword>
<evidence type="ECO:0000256" key="1">
    <source>
        <dbReference type="SAM" id="Phobius"/>
    </source>
</evidence>
<keyword evidence="1" id="KW-1133">Transmembrane helix</keyword>
<sequence length="194" mass="22096">MASSRLKSDELFVGIVFICLLTTILCLMISISNLPLYSKYQQVKLQQATFSLIIQCHIDKIIVREITNSNDNSSWTIIESKFIISIIHPLNNTKQNFEESTVPLSLYNTVVNNSYPCYVDPMDNEQRPLKSAPDVFGARHEFIWRTFVPALIATPGIILFIITFIVAIIDKCQIIIASRPRGFFRIRTHPTSTT</sequence>
<dbReference type="Proteomes" id="UP000663854">
    <property type="component" value="Unassembled WGS sequence"/>
</dbReference>
<evidence type="ECO:0000313" key="4">
    <source>
        <dbReference type="EMBL" id="CAF0931152.1"/>
    </source>
</evidence>
<dbReference type="EMBL" id="CAJNOH010000155">
    <property type="protein sequence ID" value="CAF0912956.1"/>
    <property type="molecule type" value="Genomic_DNA"/>
</dbReference>
<evidence type="ECO:0000313" key="11">
    <source>
        <dbReference type="Proteomes" id="UP000663864"/>
    </source>
</evidence>
<feature type="transmembrane region" description="Helical" evidence="1">
    <location>
        <begin position="12"/>
        <end position="31"/>
    </location>
</feature>
<evidence type="ECO:0000313" key="7">
    <source>
        <dbReference type="EMBL" id="CAF1051850.1"/>
    </source>
</evidence>
<dbReference type="AlphaFoldDB" id="A0A814KH92"/>
<dbReference type="EMBL" id="CAJNOL010000286">
    <property type="protein sequence ID" value="CAF0984575.1"/>
    <property type="molecule type" value="Genomic_DNA"/>
</dbReference>
<comment type="caution">
    <text evidence="7">The sequence shown here is derived from an EMBL/GenBank/DDBJ whole genome shotgun (WGS) entry which is preliminary data.</text>
</comment>
<evidence type="ECO:0000313" key="10">
    <source>
        <dbReference type="EMBL" id="CAF3908202.1"/>
    </source>
</evidence>
<organism evidence="7 11">
    <name type="scientific">Rotaria sordida</name>
    <dbReference type="NCBI Taxonomy" id="392033"/>
    <lineage>
        <taxon>Eukaryota</taxon>
        <taxon>Metazoa</taxon>
        <taxon>Spiralia</taxon>
        <taxon>Gnathifera</taxon>
        <taxon>Rotifera</taxon>
        <taxon>Eurotatoria</taxon>
        <taxon>Bdelloidea</taxon>
        <taxon>Philodinida</taxon>
        <taxon>Philodinidae</taxon>
        <taxon>Rotaria</taxon>
    </lineage>
</organism>
<evidence type="ECO:0000313" key="12">
    <source>
        <dbReference type="Proteomes" id="UP000663870"/>
    </source>
</evidence>
<accession>A0A814KH92</accession>
<dbReference type="EMBL" id="CAJOBD010000421">
    <property type="protein sequence ID" value="CAF3665586.1"/>
    <property type="molecule type" value="Genomic_DNA"/>
</dbReference>
<evidence type="ECO:0000313" key="3">
    <source>
        <dbReference type="EMBL" id="CAF0912956.1"/>
    </source>
</evidence>
<feature type="transmembrane region" description="Helical" evidence="1">
    <location>
        <begin position="147"/>
        <end position="169"/>
    </location>
</feature>
<gene>
    <name evidence="10" type="ORF">FNK824_LOCUS20949</name>
    <name evidence="8" type="ORF">JBS370_LOCUS7186</name>
    <name evidence="5" type="ORF">JXQ802_LOCUS13359</name>
    <name evidence="6" type="ORF">JXQ802_LOCUS13420</name>
    <name evidence="9" type="ORF">OTI717_LOCUS19023</name>
    <name evidence="3" type="ORF">PYM288_LOCUS10119</name>
    <name evidence="4" type="ORF">RFH988_LOCUS10545</name>
    <name evidence="2" type="ORF">SEV965_LOCUS4191</name>
    <name evidence="7" type="ORF">ZHD862_LOCUS15098</name>
</gene>
<dbReference type="EMBL" id="CAJNOU010000116">
    <property type="protein sequence ID" value="CAF0872509.1"/>
    <property type="molecule type" value="Genomic_DNA"/>
</dbReference>
<dbReference type="OrthoDB" id="10329318at2759"/>
<dbReference type="Proteomes" id="UP000663864">
    <property type="component" value="Unassembled WGS sequence"/>
</dbReference>
<dbReference type="Proteomes" id="UP000663836">
    <property type="component" value="Unassembled WGS sequence"/>
</dbReference>
<evidence type="ECO:0000313" key="9">
    <source>
        <dbReference type="EMBL" id="CAF3814451.1"/>
    </source>
</evidence>
<dbReference type="Proteomes" id="UP000663882">
    <property type="component" value="Unassembled WGS sequence"/>
</dbReference>
<dbReference type="EMBL" id="CAJOBE010003940">
    <property type="protein sequence ID" value="CAF3908202.1"/>
    <property type="molecule type" value="Genomic_DNA"/>
</dbReference>
<dbReference type="Proteomes" id="UP000663874">
    <property type="component" value="Unassembled WGS sequence"/>
</dbReference>
<dbReference type="EMBL" id="CAJOAX010002714">
    <property type="protein sequence ID" value="CAF3814451.1"/>
    <property type="molecule type" value="Genomic_DNA"/>
</dbReference>
<keyword evidence="12" id="KW-1185">Reference proteome</keyword>
<reference evidence="7" key="1">
    <citation type="submission" date="2021-02" db="EMBL/GenBank/DDBJ databases">
        <authorList>
            <person name="Nowell W R."/>
        </authorList>
    </citation>
    <scope>NUCLEOTIDE SEQUENCE</scope>
</reference>
<evidence type="ECO:0000313" key="8">
    <source>
        <dbReference type="EMBL" id="CAF3665586.1"/>
    </source>
</evidence>
<dbReference type="Proteomes" id="UP000663889">
    <property type="component" value="Unassembled WGS sequence"/>
</dbReference>
<proteinExistence type="predicted"/>
<dbReference type="Proteomes" id="UP000663870">
    <property type="component" value="Unassembled WGS sequence"/>
</dbReference>
<protein>
    <submittedName>
        <fullName evidence="7">Uncharacterized protein</fullName>
    </submittedName>
</protein>
<keyword evidence="1" id="KW-0812">Transmembrane</keyword>
<name>A0A814KH92_9BILA</name>
<dbReference type="EMBL" id="CAJNOO010000395">
    <property type="protein sequence ID" value="CAF0931152.1"/>
    <property type="molecule type" value="Genomic_DNA"/>
</dbReference>
<evidence type="ECO:0000313" key="5">
    <source>
        <dbReference type="EMBL" id="CAF0984575.1"/>
    </source>
</evidence>
<dbReference type="EMBL" id="CAJNOT010000672">
    <property type="protein sequence ID" value="CAF1051850.1"/>
    <property type="molecule type" value="Genomic_DNA"/>
</dbReference>
<dbReference type="Proteomes" id="UP000663823">
    <property type="component" value="Unassembled WGS sequence"/>
</dbReference>
<dbReference type="EMBL" id="CAJNOL010000288">
    <property type="protein sequence ID" value="CAF0985772.1"/>
    <property type="molecule type" value="Genomic_DNA"/>
</dbReference>